<feature type="domain" description="Mycothiol-dependent maleylpyruvate isomerase metal-binding" evidence="1">
    <location>
        <begin position="10"/>
        <end position="124"/>
    </location>
</feature>
<dbReference type="RefSeq" id="WP_163201854.1">
    <property type="nucleotide sequence ID" value="NZ_JAAGWG010000002.1"/>
</dbReference>
<dbReference type="Proteomes" id="UP000479241">
    <property type="component" value="Unassembled WGS sequence"/>
</dbReference>
<dbReference type="Pfam" id="PF11716">
    <property type="entry name" value="MDMPI_N"/>
    <property type="match status" value="1"/>
</dbReference>
<sequence length="182" mass="19053">MNAPAASFAATDRPLTALLDTVPPAGWAAPSPCEGWTAADVVGHLLQTQRDFLTTHGVDLGTAPDVAADPAAAWRAHAQRVAAALADDAVPAREFDGFFGPTTVGAAFEQFYVWDMVVHRWDVARAVGADPGLTDAELDRIEAGADSFGPALHMDGICRPAVEVPADADRQTRALARLGRAA</sequence>
<evidence type="ECO:0000313" key="2">
    <source>
        <dbReference type="EMBL" id="NEK84426.1"/>
    </source>
</evidence>
<dbReference type="NCBIfam" id="TIGR03083">
    <property type="entry name" value="maleylpyruvate isomerase family mycothiol-dependent enzyme"/>
    <property type="match status" value="1"/>
</dbReference>
<protein>
    <submittedName>
        <fullName evidence="2">TIGR03086 family protein</fullName>
    </submittedName>
</protein>
<gene>
    <name evidence="2" type="ORF">GCU60_01425</name>
</gene>
<dbReference type="InterPro" id="IPR024344">
    <property type="entry name" value="MDMPI_metal-binding"/>
</dbReference>
<dbReference type="GO" id="GO:0046872">
    <property type="term" value="F:metal ion binding"/>
    <property type="evidence" value="ECO:0007669"/>
    <property type="project" value="InterPro"/>
</dbReference>
<proteinExistence type="predicted"/>
<dbReference type="InterPro" id="IPR017520">
    <property type="entry name" value="CHP03086"/>
</dbReference>
<name>A0A6L9VX74_9ACTN</name>
<dbReference type="EMBL" id="JAAGWG010000002">
    <property type="protein sequence ID" value="NEK84426.1"/>
    <property type="molecule type" value="Genomic_DNA"/>
</dbReference>
<accession>A0A6L9VX74</accession>
<evidence type="ECO:0000313" key="3">
    <source>
        <dbReference type="Proteomes" id="UP000479241"/>
    </source>
</evidence>
<reference evidence="2 3" key="1">
    <citation type="submission" date="2019-12" db="EMBL/GenBank/DDBJ databases">
        <title>the WGS of Blastococcus saxobsidens 67B17.</title>
        <authorList>
            <person name="Jiang Z."/>
        </authorList>
    </citation>
    <scope>NUCLEOTIDE SEQUENCE [LARGE SCALE GENOMIC DNA]</scope>
    <source>
        <strain evidence="2 3">67B17</strain>
    </source>
</reference>
<dbReference type="InterPro" id="IPR017517">
    <property type="entry name" value="Maleyloyr_isom"/>
</dbReference>
<organism evidence="2 3">
    <name type="scientific">Blastococcus saxobsidens</name>
    <dbReference type="NCBI Taxonomy" id="138336"/>
    <lineage>
        <taxon>Bacteria</taxon>
        <taxon>Bacillati</taxon>
        <taxon>Actinomycetota</taxon>
        <taxon>Actinomycetes</taxon>
        <taxon>Geodermatophilales</taxon>
        <taxon>Geodermatophilaceae</taxon>
        <taxon>Blastococcus</taxon>
    </lineage>
</organism>
<comment type="caution">
    <text evidence="2">The sequence shown here is derived from an EMBL/GenBank/DDBJ whole genome shotgun (WGS) entry which is preliminary data.</text>
</comment>
<dbReference type="SUPFAM" id="SSF109854">
    <property type="entry name" value="DinB/YfiT-like putative metalloenzymes"/>
    <property type="match status" value="1"/>
</dbReference>
<evidence type="ECO:0000259" key="1">
    <source>
        <dbReference type="Pfam" id="PF11716"/>
    </source>
</evidence>
<dbReference type="AlphaFoldDB" id="A0A6L9VX74"/>
<dbReference type="Gene3D" id="1.20.120.450">
    <property type="entry name" value="dinb family like domain"/>
    <property type="match status" value="1"/>
</dbReference>
<dbReference type="NCBIfam" id="TIGR03086">
    <property type="entry name" value="TIGR03086 family metal-binding protein"/>
    <property type="match status" value="1"/>
</dbReference>
<dbReference type="InterPro" id="IPR034660">
    <property type="entry name" value="DinB/YfiT-like"/>
</dbReference>